<evidence type="ECO:0000313" key="3">
    <source>
        <dbReference type="EMBL" id="AMX01294.1"/>
    </source>
</evidence>
<evidence type="ECO:0000256" key="1">
    <source>
        <dbReference type="SAM" id="MobiDB-lite"/>
    </source>
</evidence>
<dbReference type="KEGG" id="mthd:A3224_00705"/>
<evidence type="ECO:0000313" key="4">
    <source>
        <dbReference type="Proteomes" id="UP000076077"/>
    </source>
</evidence>
<name>A0A143HHU5_MICTH</name>
<reference evidence="4" key="1">
    <citation type="submission" date="2016-03" db="EMBL/GenBank/DDBJ databases">
        <authorList>
            <person name="Lee Y.-S."/>
            <person name="Choi Y.-L."/>
        </authorList>
    </citation>
    <scope>NUCLEOTIDE SEQUENCE [LARGE SCALE GENOMIC DNA]</scope>
    <source>
        <strain evidence="4">DAU221</strain>
    </source>
</reference>
<keyword evidence="2" id="KW-0812">Transmembrane</keyword>
<gene>
    <name evidence="3" type="ORF">A3224_00705</name>
</gene>
<keyword evidence="2" id="KW-1133">Transmembrane helix</keyword>
<proteinExistence type="predicted"/>
<evidence type="ECO:0000256" key="2">
    <source>
        <dbReference type="SAM" id="Phobius"/>
    </source>
</evidence>
<accession>A0A143HHU5</accession>
<feature type="transmembrane region" description="Helical" evidence="2">
    <location>
        <begin position="389"/>
        <end position="408"/>
    </location>
</feature>
<organism evidence="3 4">
    <name type="scientific">Microbulbifer thermotolerans</name>
    <dbReference type="NCBI Taxonomy" id="252514"/>
    <lineage>
        <taxon>Bacteria</taxon>
        <taxon>Pseudomonadati</taxon>
        <taxon>Pseudomonadota</taxon>
        <taxon>Gammaproteobacteria</taxon>
        <taxon>Cellvibrionales</taxon>
        <taxon>Microbulbiferaceae</taxon>
        <taxon>Microbulbifer</taxon>
    </lineage>
</organism>
<dbReference type="STRING" id="252514.A3224_00705"/>
<keyword evidence="2" id="KW-0472">Membrane</keyword>
<dbReference type="Proteomes" id="UP000076077">
    <property type="component" value="Chromosome"/>
</dbReference>
<keyword evidence="4" id="KW-1185">Reference proteome</keyword>
<sequence length="437" mass="49112">MRHSQDGGEFNTKVQFYDKDIVMGQMQPLQSTNALQAWGNTGNGRAIFANGAHRQLLDQVLQLSRKPSSEGFYAQQLIRGVNSLRASAAPLNSMLKPRHPTRRLLVAGHFEIEYELNNYYGDCQTDIEIVDIRFIGKEAEKEQRPALWRVKYNPKTEEWKPERLPQHNLQPNKAQPGSKEKPLKIGINGHGESRNDAAETLGDHIARGNKDKRGDYQLFYVPSSSGATAGDWVAIRSMGLQGTDEQRLASRLLALHMYEAHRQKLHVEWTAHSHGTWVLTEAMRQLAQRKIDLQQRQKIFFSESTASYAVANHLRHKLNMDTKDGSWHHMTLGPAQVAGGLNYGTAPLLCYLNELWCHTPKDEKPQKIGSLVWGSGVTGIVGYNLATKIIASGVIPVSLAVLGARMVIASLPGAKKKYYTDPGHQLADWLVRFRRNR</sequence>
<dbReference type="AlphaFoldDB" id="A0A143HHU5"/>
<protein>
    <submittedName>
        <fullName evidence="3">Uncharacterized protein</fullName>
    </submittedName>
</protein>
<dbReference type="EMBL" id="CP014864">
    <property type="protein sequence ID" value="AMX01294.1"/>
    <property type="molecule type" value="Genomic_DNA"/>
</dbReference>
<feature type="region of interest" description="Disordered" evidence="1">
    <location>
        <begin position="159"/>
        <end position="181"/>
    </location>
</feature>